<dbReference type="EMBL" id="KK119634">
    <property type="protein sequence ID" value="KFM76268.1"/>
    <property type="molecule type" value="Genomic_DNA"/>
</dbReference>
<organism evidence="1 2">
    <name type="scientific">Stegodyphus mimosarum</name>
    <name type="common">African social velvet spider</name>
    <dbReference type="NCBI Taxonomy" id="407821"/>
    <lineage>
        <taxon>Eukaryota</taxon>
        <taxon>Metazoa</taxon>
        <taxon>Ecdysozoa</taxon>
        <taxon>Arthropoda</taxon>
        <taxon>Chelicerata</taxon>
        <taxon>Arachnida</taxon>
        <taxon>Araneae</taxon>
        <taxon>Araneomorphae</taxon>
        <taxon>Entelegynae</taxon>
        <taxon>Eresoidea</taxon>
        <taxon>Eresidae</taxon>
        <taxon>Stegodyphus</taxon>
    </lineage>
</organism>
<reference evidence="1 2" key="1">
    <citation type="submission" date="2013-11" db="EMBL/GenBank/DDBJ databases">
        <title>Genome sequencing of Stegodyphus mimosarum.</title>
        <authorList>
            <person name="Bechsgaard J."/>
        </authorList>
    </citation>
    <scope>NUCLEOTIDE SEQUENCE [LARGE SCALE GENOMIC DNA]</scope>
</reference>
<feature type="non-terminal residue" evidence="1">
    <location>
        <position position="121"/>
    </location>
</feature>
<dbReference type="AlphaFoldDB" id="A0A087UFX9"/>
<dbReference type="Proteomes" id="UP000054359">
    <property type="component" value="Unassembled WGS sequence"/>
</dbReference>
<keyword evidence="2" id="KW-1185">Reference proteome</keyword>
<evidence type="ECO:0000313" key="1">
    <source>
        <dbReference type="EMBL" id="KFM76268.1"/>
    </source>
</evidence>
<gene>
    <name evidence="1" type="ORF">X975_06435</name>
</gene>
<name>A0A087UFX9_STEMI</name>
<evidence type="ECO:0000313" key="2">
    <source>
        <dbReference type="Proteomes" id="UP000054359"/>
    </source>
</evidence>
<accession>A0A087UFX9</accession>
<protein>
    <submittedName>
        <fullName evidence="1">Uncharacterized protein</fullName>
    </submittedName>
</protein>
<proteinExistence type="predicted"/>
<sequence length="121" mass="13629">MKVDLVHVLAQACLPHVPLINKNISYDILLEYASYSTESGYPLLVLNMLKPDWPSARHPDLVARELMRDLLAMIQDTAMANDSSGIFDKTELLSLIEHSELLGWMKDCSELAFVNLDLLQS</sequence>